<protein>
    <recommendedName>
        <fullName evidence="2">Rab-GAP TBC domain-containing protein</fullName>
    </recommendedName>
</protein>
<reference evidence="3" key="1">
    <citation type="submission" date="2021-01" db="EMBL/GenBank/DDBJ databases">
        <authorList>
            <person name="Corre E."/>
            <person name="Pelletier E."/>
            <person name="Niang G."/>
            <person name="Scheremetjew M."/>
            <person name="Finn R."/>
            <person name="Kale V."/>
            <person name="Holt S."/>
            <person name="Cochrane G."/>
            <person name="Meng A."/>
            <person name="Brown T."/>
            <person name="Cohen L."/>
        </authorList>
    </citation>
    <scope>NUCLEOTIDE SEQUENCE</scope>
    <source>
        <strain evidence="3">NIES-2562</strain>
    </source>
</reference>
<accession>A0A7S3D404</accession>
<name>A0A7S3D404_9EUKA</name>
<dbReference type="AlphaFoldDB" id="A0A7S3D404"/>
<evidence type="ECO:0000259" key="2">
    <source>
        <dbReference type="PROSITE" id="PS50086"/>
    </source>
</evidence>
<evidence type="ECO:0000313" key="3">
    <source>
        <dbReference type="EMBL" id="CAE0245753.1"/>
    </source>
</evidence>
<dbReference type="Gene3D" id="1.10.472.80">
    <property type="entry name" value="Ypt/Rab-GAP domain of gyp1p, domain 3"/>
    <property type="match status" value="1"/>
</dbReference>
<organism evidence="3">
    <name type="scientific">Palpitomonas bilix</name>
    <dbReference type="NCBI Taxonomy" id="652834"/>
    <lineage>
        <taxon>Eukaryota</taxon>
        <taxon>Eukaryota incertae sedis</taxon>
    </lineage>
</organism>
<sequence>MKKIMKQVEKDIRRTTVNAFVNDDAKLESLRRILLAYSRRNVSVGYCQSMNSIAAALLMHMEEELAFWGLVTVVEELSPGYYTEHLVGYQVDERVLGDLLREKLPELGAIMTKWEFKLSWVTTQWFLGTFMNAVKLDPALRVLDCYFAEGVAALLRLGLAIFKICAPAMVSQDTAEEAMMQIRLFTQRMNEDDMNRAILIAYNDIGHLPEDHIHELQLQHTQDVLNEVKRRQKERESEVVKTERKLASLLRASLRLEMLHKDIFYTEPLTPLLAVYPLFGRVIAERKRSSSLPGVDSSLADVRREIEAAAMAAAPPLHPHSKTPLPTSNMNSRGNGSARRGSGSDGNGSTGSGGSGHEGGGGGAGGGDMGGSGGHGSVTVPSSPHTKKQGRGHRKNRTITEGAAPKQGGNTFSLSHISEARADEDSLHAVWQEVHNTMETIRKLYDSQIMVEHQRSSFKDRDLILRPFTAPTSQLDVFDMGRLKARKEEIEKELSERKEKEKEREGREEGGSSSVRNTDAMDSNQEGSTKMRENGEKQPVRKSTKELELEVNRINLIFDILPMVEPGPFIFCFSFRKRIMNTLDEVAREMNELLPSAPLLDECLATIRDCINKLAERNVLLGKLSHKEAARIAGEKAALAASLGAQGILFATEGGFGLIGRSMAKLSLDDDYVQLRKKKFATIQDFRGGIKGGAEAFGRGIWGGVSGIFLQPIRGARARGVEGFFRGVGLGLAGIITKPIGGVVDLAAFTTEGLRSGAIYNGNDIRTLHARGKSHTFVREQIGQMLGKRGNSEIDVVNDEKGAVFDVENTFKPPRRLSV</sequence>
<dbReference type="SUPFAM" id="SSF47923">
    <property type="entry name" value="Ypt/Rab-GAP domain of gyp1p"/>
    <property type="match status" value="2"/>
</dbReference>
<feature type="region of interest" description="Disordered" evidence="1">
    <location>
        <begin position="311"/>
        <end position="411"/>
    </location>
</feature>
<feature type="compositionally biased region" description="Basic and acidic residues" evidence="1">
    <location>
        <begin position="491"/>
        <end position="510"/>
    </location>
</feature>
<dbReference type="InterPro" id="IPR035969">
    <property type="entry name" value="Rab-GAP_TBC_sf"/>
</dbReference>
<proteinExistence type="predicted"/>
<feature type="region of interest" description="Disordered" evidence="1">
    <location>
        <begin position="491"/>
        <end position="544"/>
    </location>
</feature>
<dbReference type="GO" id="GO:0031267">
    <property type="term" value="F:small GTPase binding"/>
    <property type="evidence" value="ECO:0007669"/>
    <property type="project" value="TreeGrafter"/>
</dbReference>
<evidence type="ECO:0000256" key="1">
    <source>
        <dbReference type="SAM" id="MobiDB-lite"/>
    </source>
</evidence>
<dbReference type="InterPro" id="IPR050302">
    <property type="entry name" value="Rab_GAP_TBC_domain"/>
</dbReference>
<dbReference type="GO" id="GO:0005096">
    <property type="term" value="F:GTPase activator activity"/>
    <property type="evidence" value="ECO:0007669"/>
    <property type="project" value="TreeGrafter"/>
</dbReference>
<gene>
    <name evidence="3" type="ORF">PBIL07802_LOCUS7936</name>
</gene>
<dbReference type="PROSITE" id="PS50086">
    <property type="entry name" value="TBC_RABGAP"/>
    <property type="match status" value="1"/>
</dbReference>
<feature type="compositionally biased region" description="Gly residues" evidence="1">
    <location>
        <begin position="343"/>
        <end position="376"/>
    </location>
</feature>
<feature type="compositionally biased region" description="Low complexity" evidence="1">
    <location>
        <begin position="328"/>
        <end position="341"/>
    </location>
</feature>
<dbReference type="PANTHER" id="PTHR47219:SF20">
    <property type="entry name" value="TBC1 DOMAIN FAMILY MEMBER 2B"/>
    <property type="match status" value="1"/>
</dbReference>
<feature type="compositionally biased region" description="Polar residues" evidence="1">
    <location>
        <begin position="515"/>
        <end position="528"/>
    </location>
</feature>
<dbReference type="InterPro" id="IPR000195">
    <property type="entry name" value="Rab-GAP-TBC_dom"/>
</dbReference>
<feature type="compositionally biased region" description="Basic residues" evidence="1">
    <location>
        <begin position="385"/>
        <end position="397"/>
    </location>
</feature>
<dbReference type="SMART" id="SM00164">
    <property type="entry name" value="TBC"/>
    <property type="match status" value="1"/>
</dbReference>
<dbReference type="Pfam" id="PF00566">
    <property type="entry name" value="RabGAP-TBC"/>
    <property type="match status" value="1"/>
</dbReference>
<dbReference type="PANTHER" id="PTHR47219">
    <property type="entry name" value="RAB GTPASE-ACTIVATING PROTEIN 1-LIKE"/>
    <property type="match status" value="1"/>
</dbReference>
<dbReference type="EMBL" id="HBIB01012162">
    <property type="protein sequence ID" value="CAE0245753.1"/>
    <property type="molecule type" value="Transcribed_RNA"/>
</dbReference>
<feature type="compositionally biased region" description="Basic and acidic residues" evidence="1">
    <location>
        <begin position="529"/>
        <end position="544"/>
    </location>
</feature>
<feature type="domain" description="Rab-GAP TBC" evidence="2">
    <location>
        <begin position="1"/>
        <end position="150"/>
    </location>
</feature>
<dbReference type="Gene3D" id="1.10.8.270">
    <property type="entry name" value="putative rabgap domain of human tbc1 domain family member 14 like domains"/>
    <property type="match status" value="1"/>
</dbReference>